<evidence type="ECO:0000313" key="3">
    <source>
        <dbReference type="EMBL" id="MCP2261676.1"/>
    </source>
</evidence>
<comment type="caution">
    <text evidence="3">The sequence shown here is derived from an EMBL/GenBank/DDBJ whole genome shotgun (WGS) entry which is preliminary data.</text>
</comment>
<name>A0ABT1I1P5_STRSD</name>
<evidence type="ECO:0000259" key="2">
    <source>
        <dbReference type="Pfam" id="PF13788"/>
    </source>
</evidence>
<gene>
    <name evidence="3" type="ORF">LX15_005402</name>
</gene>
<evidence type="ECO:0000256" key="1">
    <source>
        <dbReference type="SAM" id="MobiDB-lite"/>
    </source>
</evidence>
<accession>A0ABT1I1P5</accession>
<sequence>MGKLKCGTGRLRVDDVIQERAGVPVLVCDPDGPPIGTTRDALDLIGASFLGAEVVAVPASRLDDDFFSLGTRFAGEVMQKFVNHRLRLAVVGDLSRHLAASSALRALVHESNRADHVWFVPDLDALDERLRALTPPPGPTPGTDEITDSQTG</sequence>
<feature type="domain" description="DUF4180" evidence="2">
    <location>
        <begin position="21"/>
        <end position="130"/>
    </location>
</feature>
<dbReference type="Proteomes" id="UP001205311">
    <property type="component" value="Unassembled WGS sequence"/>
</dbReference>
<dbReference type="EMBL" id="JAMTCP010000046">
    <property type="protein sequence ID" value="MCP2261676.1"/>
    <property type="molecule type" value="Genomic_DNA"/>
</dbReference>
<dbReference type="Pfam" id="PF13788">
    <property type="entry name" value="DUF4180"/>
    <property type="match status" value="1"/>
</dbReference>
<proteinExistence type="predicted"/>
<dbReference type="InterPro" id="IPR025438">
    <property type="entry name" value="DUF4180"/>
</dbReference>
<reference evidence="3 4" key="1">
    <citation type="submission" date="2022-06" db="EMBL/GenBank/DDBJ databases">
        <title>Genomic Encyclopedia of Archaeal and Bacterial Type Strains, Phase II (KMG-II): from individual species to whole genera.</title>
        <authorList>
            <person name="Goeker M."/>
        </authorList>
    </citation>
    <scope>NUCLEOTIDE SEQUENCE [LARGE SCALE GENOMIC DNA]</scope>
    <source>
        <strain evidence="3 4">DSM 40477</strain>
    </source>
</reference>
<feature type="region of interest" description="Disordered" evidence="1">
    <location>
        <begin position="132"/>
        <end position="152"/>
    </location>
</feature>
<evidence type="ECO:0000313" key="4">
    <source>
        <dbReference type="Proteomes" id="UP001205311"/>
    </source>
</evidence>
<organism evidence="3 4">
    <name type="scientific">Streptoalloteichus tenebrarius (strain ATCC 17920 / DSM 40477 / JCM 4838 / CBS 697.72 / NBRC 16177 / NCIMB 11028 / NRRL B-12390 / A12253. 1 / ISP 5477)</name>
    <name type="common">Streptomyces tenebrarius</name>
    <dbReference type="NCBI Taxonomy" id="1933"/>
    <lineage>
        <taxon>Bacteria</taxon>
        <taxon>Bacillati</taxon>
        <taxon>Actinomycetota</taxon>
        <taxon>Actinomycetes</taxon>
        <taxon>Pseudonocardiales</taxon>
        <taxon>Pseudonocardiaceae</taxon>
        <taxon>Streptoalloteichus</taxon>
    </lineage>
</organism>
<protein>
    <recommendedName>
        <fullName evidence="2">DUF4180 domain-containing protein</fullName>
    </recommendedName>
</protein>
<keyword evidence="4" id="KW-1185">Reference proteome</keyword>